<dbReference type="Pfam" id="PF00575">
    <property type="entry name" value="S1"/>
    <property type="match status" value="1"/>
</dbReference>
<dbReference type="AlphaFoldDB" id="A0A0R2DE64"/>
<protein>
    <submittedName>
        <fullName evidence="3">RNA binding protein (S1 domain)</fullName>
    </submittedName>
</protein>
<organism evidence="3 4">
    <name type="scientific">Loigolactobacillus rennini DSM 20253</name>
    <dbReference type="NCBI Taxonomy" id="1423796"/>
    <lineage>
        <taxon>Bacteria</taxon>
        <taxon>Bacillati</taxon>
        <taxon>Bacillota</taxon>
        <taxon>Bacilli</taxon>
        <taxon>Lactobacillales</taxon>
        <taxon>Lactobacillaceae</taxon>
        <taxon>Loigolactobacillus</taxon>
    </lineage>
</organism>
<dbReference type="InterPro" id="IPR050437">
    <property type="entry name" value="Ribos_protein_bS1-like"/>
</dbReference>
<evidence type="ECO:0000256" key="1">
    <source>
        <dbReference type="ARBA" id="ARBA00025604"/>
    </source>
</evidence>
<proteinExistence type="predicted"/>
<dbReference type="OrthoDB" id="9810507at2"/>
<dbReference type="PANTHER" id="PTHR10724">
    <property type="entry name" value="30S RIBOSOMAL PROTEIN S1"/>
    <property type="match status" value="1"/>
</dbReference>
<dbReference type="InterPro" id="IPR012340">
    <property type="entry name" value="NA-bd_OB-fold"/>
</dbReference>
<gene>
    <name evidence="3" type="ORF">FC24_GL001336</name>
</gene>
<dbReference type="Gene3D" id="2.40.50.140">
    <property type="entry name" value="Nucleic acid-binding proteins"/>
    <property type="match status" value="1"/>
</dbReference>
<sequence length="124" mass="14168">MTYHIGDTVTGIVTGIQPYGAFVALDEKTQGLIHISECQTGYVPDIHQLLQVGQKVQVQILDIDEFNQKISLSRRTLAAKPILDHDFHYRKHYWTSRTVHTGFDPIAENLPIWISRALTELVRE</sequence>
<keyword evidence="4" id="KW-1185">Reference proteome</keyword>
<comment type="caution">
    <text evidence="3">The sequence shown here is derived from an EMBL/GenBank/DDBJ whole genome shotgun (WGS) entry which is preliminary data.</text>
</comment>
<evidence type="ECO:0000313" key="4">
    <source>
        <dbReference type="Proteomes" id="UP000051638"/>
    </source>
</evidence>
<evidence type="ECO:0000313" key="3">
    <source>
        <dbReference type="EMBL" id="KRM98451.1"/>
    </source>
</evidence>
<dbReference type="InterPro" id="IPR003029">
    <property type="entry name" value="S1_domain"/>
</dbReference>
<dbReference type="GO" id="GO:0006412">
    <property type="term" value="P:translation"/>
    <property type="evidence" value="ECO:0007669"/>
    <property type="project" value="TreeGrafter"/>
</dbReference>
<dbReference type="STRING" id="1423796.FC24_GL001336"/>
<dbReference type="GO" id="GO:0003735">
    <property type="term" value="F:structural constituent of ribosome"/>
    <property type="evidence" value="ECO:0007669"/>
    <property type="project" value="TreeGrafter"/>
</dbReference>
<feature type="domain" description="S1 motif" evidence="2">
    <location>
        <begin position="6"/>
        <end position="75"/>
    </location>
</feature>
<dbReference type="EMBL" id="AYYI01000034">
    <property type="protein sequence ID" value="KRM98451.1"/>
    <property type="molecule type" value="Genomic_DNA"/>
</dbReference>
<accession>A0A0R2DE64</accession>
<dbReference type="SMART" id="SM00316">
    <property type="entry name" value="S1"/>
    <property type="match status" value="1"/>
</dbReference>
<dbReference type="Proteomes" id="UP000051638">
    <property type="component" value="Unassembled WGS sequence"/>
</dbReference>
<comment type="function">
    <text evidence="1">Binds mRNA; thus facilitating recognition of the initiation point. It is needed to translate mRNA with a short Shine-Dalgarno (SD) purine-rich sequence.</text>
</comment>
<dbReference type="RefSeq" id="WP_057873903.1">
    <property type="nucleotide sequence ID" value="NZ_AYYI01000034.1"/>
</dbReference>
<dbReference type="FunFam" id="2.40.50.140:FF:000103">
    <property type="entry name" value="protein RRP5 homolog"/>
    <property type="match status" value="1"/>
</dbReference>
<dbReference type="NCBIfam" id="NF040579">
    <property type="entry name" value="S1_dom_CvfD"/>
    <property type="match status" value="1"/>
</dbReference>
<dbReference type="PATRIC" id="fig|1423796.3.peg.1362"/>
<dbReference type="PROSITE" id="PS50126">
    <property type="entry name" value="S1"/>
    <property type="match status" value="1"/>
</dbReference>
<evidence type="ECO:0000259" key="2">
    <source>
        <dbReference type="PROSITE" id="PS50126"/>
    </source>
</evidence>
<name>A0A0R2DE64_9LACO</name>
<dbReference type="GO" id="GO:0003729">
    <property type="term" value="F:mRNA binding"/>
    <property type="evidence" value="ECO:0007669"/>
    <property type="project" value="TreeGrafter"/>
</dbReference>
<dbReference type="SUPFAM" id="SSF50249">
    <property type="entry name" value="Nucleic acid-binding proteins"/>
    <property type="match status" value="1"/>
</dbReference>
<reference evidence="3 4" key="1">
    <citation type="journal article" date="2015" name="Genome Announc.">
        <title>Expanding the biotechnology potential of lactobacilli through comparative genomics of 213 strains and associated genera.</title>
        <authorList>
            <person name="Sun Z."/>
            <person name="Harris H.M."/>
            <person name="McCann A."/>
            <person name="Guo C."/>
            <person name="Argimon S."/>
            <person name="Zhang W."/>
            <person name="Yang X."/>
            <person name="Jeffery I.B."/>
            <person name="Cooney J.C."/>
            <person name="Kagawa T.F."/>
            <person name="Liu W."/>
            <person name="Song Y."/>
            <person name="Salvetti E."/>
            <person name="Wrobel A."/>
            <person name="Rasinkangas P."/>
            <person name="Parkhill J."/>
            <person name="Rea M.C."/>
            <person name="O'Sullivan O."/>
            <person name="Ritari J."/>
            <person name="Douillard F.P."/>
            <person name="Paul Ross R."/>
            <person name="Yang R."/>
            <person name="Briner A.E."/>
            <person name="Felis G.E."/>
            <person name="de Vos W.M."/>
            <person name="Barrangou R."/>
            <person name="Klaenhammer T.R."/>
            <person name="Caufield P.W."/>
            <person name="Cui Y."/>
            <person name="Zhang H."/>
            <person name="O'Toole P.W."/>
        </authorList>
    </citation>
    <scope>NUCLEOTIDE SEQUENCE [LARGE SCALE GENOMIC DNA]</scope>
    <source>
        <strain evidence="3 4">DSM 20253</strain>
    </source>
</reference>